<evidence type="ECO:0000313" key="2">
    <source>
        <dbReference type="EMBL" id="JAT94004.1"/>
    </source>
</evidence>
<feature type="compositionally biased region" description="Polar residues" evidence="1">
    <location>
        <begin position="1"/>
        <end position="21"/>
    </location>
</feature>
<accession>A0A1E1X431</accession>
<dbReference type="GO" id="GO:0003743">
    <property type="term" value="F:translation initiation factor activity"/>
    <property type="evidence" value="ECO:0007669"/>
    <property type="project" value="UniProtKB-KW"/>
</dbReference>
<name>A0A1E1X431_9ACAR</name>
<keyword evidence="2" id="KW-0648">Protein biosynthesis</keyword>
<feature type="region of interest" description="Disordered" evidence="1">
    <location>
        <begin position="1"/>
        <end position="30"/>
    </location>
</feature>
<evidence type="ECO:0000256" key="1">
    <source>
        <dbReference type="SAM" id="MobiDB-lite"/>
    </source>
</evidence>
<feature type="compositionally biased region" description="Low complexity" evidence="1">
    <location>
        <begin position="307"/>
        <end position="325"/>
    </location>
</feature>
<keyword evidence="2" id="KW-0396">Initiation factor</keyword>
<dbReference type="AlphaFoldDB" id="A0A1E1X431"/>
<feature type="region of interest" description="Disordered" evidence="1">
    <location>
        <begin position="293"/>
        <end position="372"/>
    </location>
</feature>
<feature type="region of interest" description="Disordered" evidence="1">
    <location>
        <begin position="254"/>
        <end position="277"/>
    </location>
</feature>
<proteinExistence type="evidence at transcript level"/>
<feature type="non-terminal residue" evidence="2">
    <location>
        <position position="1"/>
    </location>
</feature>
<dbReference type="EMBL" id="GFAC01005184">
    <property type="protein sequence ID" value="JAT94004.1"/>
    <property type="molecule type" value="mRNA"/>
</dbReference>
<reference evidence="2" key="1">
    <citation type="journal article" date="2017" name="Front. Cell. Infect. Microbiol.">
        <title>The Distinct Transcriptional Response of the Midgut of Amblyomma sculptum and Amblyomma aureolatum Ticks to Rickettsia rickettsii Correlates to Their Differences in Susceptibility to Infection.</title>
        <authorList>
            <person name="Martins L.A."/>
            <person name="Galletti M.F.B.M."/>
            <person name="Ribeiro J.M."/>
            <person name="Fujita A."/>
            <person name="Costa F.B."/>
            <person name="Labruna M.B."/>
            <person name="Daffre S."/>
            <person name="Fogaca A.C."/>
        </authorList>
    </citation>
    <scope>NUCLEOTIDE SEQUENCE</scope>
</reference>
<feature type="non-terminal residue" evidence="2">
    <location>
        <position position="372"/>
    </location>
</feature>
<sequence>AVLTKGTSDTGAVDTTVTLGQGTVPPRPTGQLDCATPDLPLTAIQESPAVREEAAVLDLCASEEVFASANMETPFAVPAMPTAPSTAAVPRKAASATTVANTTVTAGQGAVPRRPSGQPLPRRSMLPPPSQRAGRLSVPSRPTVPRGRLSVAPAAADTTFGVNKAAPEKRLSMPKSALQPSQRQAAPVSKLATALPGPRVPFLRRSVAGAPGDGAAAASRRSLQAPANGAFASSAAKRGSAARLSMLPDTAAAARTSLRPPARPTATGLRKPVAGPQKVQTLAGLPTLEVAKQAAEPKAQPVPKTKAPPAQLPLPRSRLLPPRTRAGGGLTRPAASGGASWGRALPLLRPIVESPVPPRLSSTPVRSDAPLC</sequence>
<protein>
    <submittedName>
        <fullName evidence="2">Putative translation initiation factor if-2</fullName>
    </submittedName>
</protein>
<organism evidence="2">
    <name type="scientific">Amblyomma aureolatum</name>
    <dbReference type="NCBI Taxonomy" id="187763"/>
    <lineage>
        <taxon>Eukaryota</taxon>
        <taxon>Metazoa</taxon>
        <taxon>Ecdysozoa</taxon>
        <taxon>Arthropoda</taxon>
        <taxon>Chelicerata</taxon>
        <taxon>Arachnida</taxon>
        <taxon>Acari</taxon>
        <taxon>Parasitiformes</taxon>
        <taxon>Ixodida</taxon>
        <taxon>Ixodoidea</taxon>
        <taxon>Ixodidae</taxon>
        <taxon>Amblyomminae</taxon>
        <taxon>Amblyomma</taxon>
    </lineage>
</organism>
<feature type="region of interest" description="Disordered" evidence="1">
    <location>
        <begin position="104"/>
        <end position="191"/>
    </location>
</feature>